<keyword evidence="2" id="KW-1185">Reference proteome</keyword>
<feature type="compositionally biased region" description="Basic and acidic residues" evidence="1">
    <location>
        <begin position="47"/>
        <end position="81"/>
    </location>
</feature>
<feature type="region of interest" description="Disordered" evidence="1">
    <location>
        <begin position="1"/>
        <end position="98"/>
    </location>
</feature>
<dbReference type="PROSITE" id="PS50330">
    <property type="entry name" value="UIM"/>
    <property type="match status" value="1"/>
</dbReference>
<evidence type="ECO:0000313" key="2">
    <source>
        <dbReference type="Proteomes" id="UP000492821"/>
    </source>
</evidence>
<feature type="compositionally biased region" description="Basic and acidic residues" evidence="1">
    <location>
        <begin position="88"/>
        <end position="98"/>
    </location>
</feature>
<dbReference type="WBParaSite" id="Pan_g13506.t1">
    <property type="protein sequence ID" value="Pan_g13506.t1"/>
    <property type="gene ID" value="Pan_g13506"/>
</dbReference>
<accession>A0A7E4ZRW8</accession>
<dbReference type="AlphaFoldDB" id="A0A7E4ZRW8"/>
<name>A0A7E4ZRW8_PANRE</name>
<evidence type="ECO:0000313" key="3">
    <source>
        <dbReference type="WBParaSite" id="Pan_g13506.t1"/>
    </source>
</evidence>
<protein>
    <submittedName>
        <fullName evidence="3">U1 small nuclear ribonucleoprotein 70 kDa</fullName>
    </submittedName>
</protein>
<sequence length="135" mass="16254">MPRDYRKRSKRSTSRRKATNHRTNGHRNNNNTSTSNSNRRTSPRTRRNSERERDRHAERFREEILMETRKREEDSRKAAEARKHRYARRDVDRGFDSDEIRRALRESRREAEASAPAPKRRRFRDVSLIFCLSGG</sequence>
<reference evidence="3" key="2">
    <citation type="submission" date="2020-10" db="UniProtKB">
        <authorList>
            <consortium name="WormBaseParasite"/>
        </authorList>
    </citation>
    <scope>IDENTIFICATION</scope>
</reference>
<dbReference type="Proteomes" id="UP000492821">
    <property type="component" value="Unassembled WGS sequence"/>
</dbReference>
<proteinExistence type="predicted"/>
<dbReference type="InterPro" id="IPR003903">
    <property type="entry name" value="UIM_dom"/>
</dbReference>
<organism evidence="2 3">
    <name type="scientific">Panagrellus redivivus</name>
    <name type="common">Microworm</name>
    <dbReference type="NCBI Taxonomy" id="6233"/>
    <lineage>
        <taxon>Eukaryota</taxon>
        <taxon>Metazoa</taxon>
        <taxon>Ecdysozoa</taxon>
        <taxon>Nematoda</taxon>
        <taxon>Chromadorea</taxon>
        <taxon>Rhabditida</taxon>
        <taxon>Tylenchina</taxon>
        <taxon>Panagrolaimomorpha</taxon>
        <taxon>Panagrolaimoidea</taxon>
        <taxon>Panagrolaimidae</taxon>
        <taxon>Panagrellus</taxon>
    </lineage>
</organism>
<feature type="compositionally biased region" description="Low complexity" evidence="1">
    <location>
        <begin position="26"/>
        <end position="40"/>
    </location>
</feature>
<feature type="compositionally biased region" description="Basic residues" evidence="1">
    <location>
        <begin position="1"/>
        <end position="25"/>
    </location>
</feature>
<evidence type="ECO:0000256" key="1">
    <source>
        <dbReference type="SAM" id="MobiDB-lite"/>
    </source>
</evidence>
<reference evidence="2" key="1">
    <citation type="journal article" date="2013" name="Genetics">
        <title>The draft genome and transcriptome of Panagrellus redivivus are shaped by the harsh demands of a free-living lifestyle.</title>
        <authorList>
            <person name="Srinivasan J."/>
            <person name="Dillman A.R."/>
            <person name="Macchietto M.G."/>
            <person name="Heikkinen L."/>
            <person name="Lakso M."/>
            <person name="Fracchia K.M."/>
            <person name="Antoshechkin I."/>
            <person name="Mortazavi A."/>
            <person name="Wong G."/>
            <person name="Sternberg P.W."/>
        </authorList>
    </citation>
    <scope>NUCLEOTIDE SEQUENCE [LARGE SCALE GENOMIC DNA]</scope>
    <source>
        <strain evidence="2">MT8872</strain>
    </source>
</reference>